<dbReference type="EMBL" id="DYZA01000229">
    <property type="protein sequence ID" value="HJD98178.1"/>
    <property type="molecule type" value="Genomic_DNA"/>
</dbReference>
<keyword evidence="6 10" id="KW-0547">Nucleotide-binding</keyword>
<evidence type="ECO:0000256" key="3">
    <source>
        <dbReference type="ARBA" id="ARBA00022679"/>
    </source>
</evidence>
<dbReference type="InterPro" id="IPR014046">
    <property type="entry name" value="C-di-AMP_synthase"/>
</dbReference>
<dbReference type="PANTHER" id="PTHR34185:SF1">
    <property type="entry name" value="DIADENYLATE CYCLASE"/>
    <property type="match status" value="1"/>
</dbReference>
<feature type="domain" description="DAC" evidence="11">
    <location>
        <begin position="81"/>
        <end position="236"/>
    </location>
</feature>
<keyword evidence="5 10" id="KW-0548">Nucleotidyltransferase</keyword>
<dbReference type="Proteomes" id="UP000698963">
    <property type="component" value="Unassembled WGS sequence"/>
</dbReference>
<dbReference type="SUPFAM" id="SSF143597">
    <property type="entry name" value="YojJ-like"/>
    <property type="match status" value="1"/>
</dbReference>
<dbReference type="Pfam" id="PF19293">
    <property type="entry name" value="CdaA_N"/>
    <property type="match status" value="1"/>
</dbReference>
<keyword evidence="4 10" id="KW-0812">Transmembrane</keyword>
<comment type="subunit">
    <text evidence="10">Probably a homodimer.</text>
</comment>
<feature type="transmembrane region" description="Helical" evidence="10">
    <location>
        <begin position="38"/>
        <end position="57"/>
    </location>
</feature>
<dbReference type="InterPro" id="IPR045585">
    <property type="entry name" value="CdaA_N"/>
</dbReference>
<evidence type="ECO:0000256" key="7">
    <source>
        <dbReference type="ARBA" id="ARBA00022840"/>
    </source>
</evidence>
<keyword evidence="2 10" id="KW-1003">Cell membrane</keyword>
<dbReference type="FunFam" id="3.40.1700.10:FF:000002">
    <property type="entry name" value="Diadenylate cyclase"/>
    <property type="match status" value="1"/>
</dbReference>
<reference evidence="12" key="1">
    <citation type="journal article" date="2021" name="PeerJ">
        <title>Extensive microbial diversity within the chicken gut microbiome revealed by metagenomics and culture.</title>
        <authorList>
            <person name="Gilroy R."/>
            <person name="Ravi A."/>
            <person name="Getino M."/>
            <person name="Pursley I."/>
            <person name="Horton D.L."/>
            <person name="Alikhan N.F."/>
            <person name="Baker D."/>
            <person name="Gharbi K."/>
            <person name="Hall N."/>
            <person name="Watson M."/>
            <person name="Adriaenssens E.M."/>
            <person name="Foster-Nyarko E."/>
            <person name="Jarju S."/>
            <person name="Secka A."/>
            <person name="Antonio M."/>
            <person name="Oren A."/>
            <person name="Chaudhuri R.R."/>
            <person name="La Ragione R."/>
            <person name="Hildebrand F."/>
            <person name="Pallen M.J."/>
        </authorList>
    </citation>
    <scope>NUCLEOTIDE SEQUENCE</scope>
    <source>
        <strain evidence="12">ChiGjej2B2-19336</strain>
    </source>
</reference>
<reference evidence="12" key="2">
    <citation type="submission" date="2021-09" db="EMBL/GenBank/DDBJ databases">
        <authorList>
            <person name="Gilroy R."/>
        </authorList>
    </citation>
    <scope>NUCLEOTIDE SEQUENCE</scope>
    <source>
        <strain evidence="12">ChiGjej2B2-19336</strain>
    </source>
</reference>
<keyword evidence="7 10" id="KW-0067">ATP-binding</keyword>
<dbReference type="GO" id="GO:0006171">
    <property type="term" value="P:cAMP biosynthetic process"/>
    <property type="evidence" value="ECO:0007669"/>
    <property type="project" value="InterPro"/>
</dbReference>
<dbReference type="InterPro" id="IPR036888">
    <property type="entry name" value="DNA_integrity_DisA_N_sf"/>
</dbReference>
<dbReference type="GO" id="GO:0004016">
    <property type="term" value="F:adenylate cyclase activity"/>
    <property type="evidence" value="ECO:0007669"/>
    <property type="project" value="UniProtKB-UniRule"/>
</dbReference>
<name>A0A921DSH9_9BACT</name>
<proteinExistence type="inferred from homology"/>
<evidence type="ECO:0000256" key="1">
    <source>
        <dbReference type="ARBA" id="ARBA00000877"/>
    </source>
</evidence>
<comment type="similarity">
    <text evidence="10">Belongs to the adenylate cyclase family. DacA/CdaA subfamily.</text>
</comment>
<dbReference type="InterPro" id="IPR050338">
    <property type="entry name" value="DisA"/>
</dbReference>
<dbReference type="GO" id="GO:0106408">
    <property type="term" value="F:diadenylate cyclase activity"/>
    <property type="evidence" value="ECO:0007669"/>
    <property type="project" value="UniProtKB-EC"/>
</dbReference>
<dbReference type="InterPro" id="IPR003390">
    <property type="entry name" value="DNA_integrity_scan_DisA_N"/>
</dbReference>
<dbReference type="PIRSF" id="PIRSF004793">
    <property type="entry name" value="UCP004793"/>
    <property type="match status" value="1"/>
</dbReference>
<evidence type="ECO:0000256" key="6">
    <source>
        <dbReference type="ARBA" id="ARBA00022741"/>
    </source>
</evidence>
<accession>A0A921DSH9</accession>
<protein>
    <recommendedName>
        <fullName evidence="10">Diadenylate cyclase</fullName>
        <shortName evidence="10">DAC</shortName>
        <ecNumber evidence="10">2.7.7.85</ecNumber>
    </recommendedName>
    <alternativeName>
        <fullName evidence="10">Cyclic-di-AMP synthase</fullName>
        <shortName evidence="10">c-di-AMP synthase</shortName>
    </alternativeName>
</protein>
<feature type="transmembrane region" description="Helical" evidence="10">
    <location>
        <begin position="14"/>
        <end position="31"/>
    </location>
</feature>
<evidence type="ECO:0000256" key="8">
    <source>
        <dbReference type="ARBA" id="ARBA00022989"/>
    </source>
</evidence>
<sequence>MFALGQLTFGWRDLLDIIIVAILCYYGIRFVRGTRAMAALNGLLFLLALFAAAQLLGLFTLVWLLQNVFSSLFLVVVILFHQDIRQALSNMNFRHLFRRKSNVRTEMISTVSRTACALAARRIGAIIVIERNVALGDMMEKGVKIDAVVSQDLLSTIFFPNTALHDGAVIIGHNDRIVAAGCVLPLANLARQHFGTRHRAAIGITEVSDAISIAVSEERGEVTLAQDGHLSNPLNQERLERILANVLNQ</sequence>
<keyword evidence="9 10" id="KW-0472">Membrane</keyword>
<comment type="catalytic activity">
    <reaction evidence="1 10">
        <text>2 ATP = 3',3'-c-di-AMP + 2 diphosphate</text>
        <dbReference type="Rhea" id="RHEA:35655"/>
        <dbReference type="ChEBI" id="CHEBI:30616"/>
        <dbReference type="ChEBI" id="CHEBI:33019"/>
        <dbReference type="ChEBI" id="CHEBI:71500"/>
        <dbReference type="EC" id="2.7.7.85"/>
    </reaction>
</comment>
<evidence type="ECO:0000313" key="12">
    <source>
        <dbReference type="EMBL" id="HJD98178.1"/>
    </source>
</evidence>
<keyword evidence="8 10" id="KW-1133">Transmembrane helix</keyword>
<comment type="caution">
    <text evidence="10">Lacks conserved residue(s) required for the propagation of feature annotation.</text>
</comment>
<dbReference type="RefSeq" id="WP_304123712.1">
    <property type="nucleotide sequence ID" value="NZ_DYZA01000229.1"/>
</dbReference>
<keyword evidence="3 10" id="KW-0808">Transferase</keyword>
<dbReference type="GO" id="GO:0005524">
    <property type="term" value="F:ATP binding"/>
    <property type="evidence" value="ECO:0007669"/>
    <property type="project" value="UniProtKB-UniRule"/>
</dbReference>
<dbReference type="HAMAP" id="MF_01499">
    <property type="entry name" value="DacA"/>
    <property type="match status" value="1"/>
</dbReference>
<comment type="caution">
    <text evidence="12">The sequence shown here is derived from an EMBL/GenBank/DDBJ whole genome shotgun (WGS) entry which is preliminary data.</text>
</comment>
<dbReference type="Gene3D" id="3.40.1700.10">
    <property type="entry name" value="DNA integrity scanning protein, DisA, N-terminal domain"/>
    <property type="match status" value="1"/>
</dbReference>
<evidence type="ECO:0000256" key="4">
    <source>
        <dbReference type="ARBA" id="ARBA00022692"/>
    </source>
</evidence>
<evidence type="ECO:0000259" key="11">
    <source>
        <dbReference type="PROSITE" id="PS51794"/>
    </source>
</evidence>
<evidence type="ECO:0000256" key="10">
    <source>
        <dbReference type="HAMAP-Rule" id="MF_01499"/>
    </source>
</evidence>
<gene>
    <name evidence="12" type="primary">cdaA</name>
    <name evidence="10" type="synonym">dacA</name>
    <name evidence="12" type="ORF">K8W16_11100</name>
</gene>
<dbReference type="NCBIfam" id="TIGR00159">
    <property type="entry name" value="diadenylate cyclase CdaA"/>
    <property type="match status" value="1"/>
</dbReference>
<dbReference type="Pfam" id="PF02457">
    <property type="entry name" value="DAC"/>
    <property type="match status" value="1"/>
</dbReference>
<dbReference type="EC" id="2.7.7.85" evidence="10"/>
<dbReference type="InterPro" id="IPR034701">
    <property type="entry name" value="CdaA"/>
</dbReference>
<dbReference type="PANTHER" id="PTHR34185">
    <property type="entry name" value="DIADENYLATE CYCLASE"/>
    <property type="match status" value="1"/>
</dbReference>
<dbReference type="PROSITE" id="PS51794">
    <property type="entry name" value="DAC"/>
    <property type="match status" value="1"/>
</dbReference>
<evidence type="ECO:0000313" key="13">
    <source>
        <dbReference type="Proteomes" id="UP000698963"/>
    </source>
</evidence>
<dbReference type="AlphaFoldDB" id="A0A921DSH9"/>
<evidence type="ECO:0000256" key="9">
    <source>
        <dbReference type="ARBA" id="ARBA00023136"/>
    </source>
</evidence>
<evidence type="ECO:0000256" key="5">
    <source>
        <dbReference type="ARBA" id="ARBA00022695"/>
    </source>
</evidence>
<comment type="function">
    <text evidence="10">Catalyzes the condensation of 2 ATP molecules into cyclic di-AMP (c-di-AMP), a second messenger used to regulate differing processes in different bacteria.</text>
</comment>
<organism evidence="12 13">
    <name type="scientific">Mailhella massiliensis</name>
    <dbReference type="NCBI Taxonomy" id="1903261"/>
    <lineage>
        <taxon>Bacteria</taxon>
        <taxon>Pseudomonadati</taxon>
        <taxon>Thermodesulfobacteriota</taxon>
        <taxon>Desulfovibrionia</taxon>
        <taxon>Desulfovibrionales</taxon>
        <taxon>Desulfovibrionaceae</taxon>
        <taxon>Mailhella</taxon>
    </lineage>
</organism>
<evidence type="ECO:0000256" key="2">
    <source>
        <dbReference type="ARBA" id="ARBA00022475"/>
    </source>
</evidence>